<feature type="transmembrane region" description="Helical" evidence="7">
    <location>
        <begin position="349"/>
        <end position="367"/>
    </location>
</feature>
<dbReference type="SUPFAM" id="SSF103481">
    <property type="entry name" value="Multidrug resistance efflux transporter EmrE"/>
    <property type="match status" value="1"/>
</dbReference>
<proteinExistence type="inferred from homology"/>
<protein>
    <recommendedName>
        <fullName evidence="7">Probable purine permease</fullName>
    </recommendedName>
</protein>
<evidence type="ECO:0000256" key="1">
    <source>
        <dbReference type="ARBA" id="ARBA00004141"/>
    </source>
</evidence>
<comment type="similarity">
    <text evidence="2 7">Belongs to the purine permeases (TC 2.A.7.14) family.</text>
</comment>
<name>A0A8S0TA98_OLEEU</name>
<keyword evidence="4 7" id="KW-0812">Transmembrane</keyword>
<sequence>MVRPLVACRTYALLPSVVVNWRSFRWKDEGRFLGGFEGLVRRFCAQERGSENGRMGREREIMVNMETPANHTMKKALLGLNCIILAIGNCGGPLVMRLYFVRGGKRIWFSGWLETGGWPIIFIPLTIAYLNRLKTGGATTKTQFFSMKPRVFIMSAAIGVLTGLVDYLYAYGVAKLLVSTSAFIVATQLAFTAGSAFLLVKQKFTGYSINAIVLLTVGARILGLHTSSDGPEGESNKEYLLGFFLTLAAAALYGLILPLVELMYLKAKQAITYTLVLEIQMVMCFFATAFCTVGMLINKDFQAISREAKEYELGEGKYYLVVVWSAIVWQCFFLGAIGVIFYSSSLLSAIIITGLIPVTEVLAAIFYHEKFQAEKGVSLFLSLWSFISYFCGEMKHNTNKKNVQNDSRQTELTQSHDKSQWS</sequence>
<evidence type="ECO:0000256" key="4">
    <source>
        <dbReference type="ARBA" id="ARBA00022692"/>
    </source>
</evidence>
<keyword evidence="5 7" id="KW-1133">Transmembrane helix</keyword>
<keyword evidence="3 7" id="KW-0813">Transport</keyword>
<feature type="transmembrane region" description="Helical" evidence="7">
    <location>
        <begin position="107"/>
        <end position="130"/>
    </location>
</feature>
<feature type="transmembrane region" description="Helical" evidence="7">
    <location>
        <begin position="151"/>
        <end position="170"/>
    </location>
</feature>
<organism evidence="9 10">
    <name type="scientific">Olea europaea subsp. europaea</name>
    <dbReference type="NCBI Taxonomy" id="158383"/>
    <lineage>
        <taxon>Eukaryota</taxon>
        <taxon>Viridiplantae</taxon>
        <taxon>Streptophyta</taxon>
        <taxon>Embryophyta</taxon>
        <taxon>Tracheophyta</taxon>
        <taxon>Spermatophyta</taxon>
        <taxon>Magnoliopsida</taxon>
        <taxon>eudicotyledons</taxon>
        <taxon>Gunneridae</taxon>
        <taxon>Pentapetalae</taxon>
        <taxon>asterids</taxon>
        <taxon>lamiids</taxon>
        <taxon>Lamiales</taxon>
        <taxon>Oleaceae</taxon>
        <taxon>Oleeae</taxon>
        <taxon>Olea</taxon>
    </lineage>
</organism>
<evidence type="ECO:0000256" key="5">
    <source>
        <dbReference type="ARBA" id="ARBA00022989"/>
    </source>
</evidence>
<dbReference type="GO" id="GO:0015211">
    <property type="term" value="F:purine nucleoside transmembrane transporter activity"/>
    <property type="evidence" value="ECO:0007669"/>
    <property type="project" value="UniProtKB-UniRule"/>
</dbReference>
<evidence type="ECO:0000256" key="3">
    <source>
        <dbReference type="ARBA" id="ARBA00022448"/>
    </source>
</evidence>
<feature type="transmembrane region" description="Helical" evidence="7">
    <location>
        <begin position="207"/>
        <end position="227"/>
    </location>
</feature>
<feature type="transmembrane region" description="Helical" evidence="7">
    <location>
        <begin position="272"/>
        <end position="298"/>
    </location>
</feature>
<evidence type="ECO:0000256" key="6">
    <source>
        <dbReference type="ARBA" id="ARBA00023136"/>
    </source>
</evidence>
<feature type="transmembrane region" description="Helical" evidence="7">
    <location>
        <begin position="239"/>
        <end position="260"/>
    </location>
</feature>
<comment type="caution">
    <text evidence="9">The sequence shown here is derived from an EMBL/GenBank/DDBJ whole genome shotgun (WGS) entry which is preliminary data.</text>
</comment>
<evidence type="ECO:0000256" key="8">
    <source>
        <dbReference type="SAM" id="MobiDB-lite"/>
    </source>
</evidence>
<dbReference type="Gramene" id="OE9A034746T1">
    <property type="protein sequence ID" value="OE9A034746C1"/>
    <property type="gene ID" value="OE9A034746"/>
</dbReference>
<evidence type="ECO:0000256" key="2">
    <source>
        <dbReference type="ARBA" id="ARBA00006213"/>
    </source>
</evidence>
<feature type="transmembrane region" description="Helical" evidence="7">
    <location>
        <begin position="373"/>
        <end position="392"/>
    </location>
</feature>
<dbReference type="EMBL" id="CACTIH010005800">
    <property type="protein sequence ID" value="CAA3001996.1"/>
    <property type="molecule type" value="Genomic_DNA"/>
</dbReference>
<feature type="compositionally biased region" description="Polar residues" evidence="8">
    <location>
        <begin position="401"/>
        <end position="413"/>
    </location>
</feature>
<evidence type="ECO:0000256" key="7">
    <source>
        <dbReference type="RuleBase" id="RU368015"/>
    </source>
</evidence>
<dbReference type="OrthoDB" id="1865379at2759"/>
<evidence type="ECO:0000313" key="9">
    <source>
        <dbReference type="EMBL" id="CAA3001996.1"/>
    </source>
</evidence>
<dbReference type="InterPro" id="IPR030182">
    <property type="entry name" value="PUP_plant"/>
</dbReference>
<feature type="transmembrane region" description="Helical" evidence="7">
    <location>
        <begin position="78"/>
        <end position="101"/>
    </location>
</feature>
<evidence type="ECO:0000313" key="10">
    <source>
        <dbReference type="Proteomes" id="UP000594638"/>
    </source>
</evidence>
<keyword evidence="6 7" id="KW-0472">Membrane</keyword>
<dbReference type="Proteomes" id="UP000594638">
    <property type="component" value="Unassembled WGS sequence"/>
</dbReference>
<accession>A0A8S0TA98</accession>
<keyword evidence="10" id="KW-1185">Reference proteome</keyword>
<dbReference type="InterPro" id="IPR037185">
    <property type="entry name" value="EmrE-like"/>
</dbReference>
<gene>
    <name evidence="9" type="ORF">OLEA9_A034746</name>
</gene>
<dbReference type="PANTHER" id="PTHR31376">
    <property type="entry name" value="OS09G0467300 PROTEIN-RELATED"/>
    <property type="match status" value="1"/>
</dbReference>
<comment type="subcellular location">
    <subcellularLocation>
        <location evidence="1 7">Membrane</location>
        <topology evidence="1 7">Multi-pass membrane protein</topology>
    </subcellularLocation>
</comment>
<reference evidence="9 10" key="1">
    <citation type="submission" date="2019-12" db="EMBL/GenBank/DDBJ databases">
        <authorList>
            <person name="Alioto T."/>
            <person name="Alioto T."/>
            <person name="Gomez Garrido J."/>
        </authorList>
    </citation>
    <scope>NUCLEOTIDE SEQUENCE [LARGE SCALE GENOMIC DNA]</scope>
</reference>
<dbReference type="GO" id="GO:0016020">
    <property type="term" value="C:membrane"/>
    <property type="evidence" value="ECO:0007669"/>
    <property type="project" value="UniProtKB-SubCell"/>
</dbReference>
<dbReference type="GO" id="GO:0005345">
    <property type="term" value="F:purine nucleobase transmembrane transporter activity"/>
    <property type="evidence" value="ECO:0007669"/>
    <property type="project" value="UniProtKB-UniRule"/>
</dbReference>
<dbReference type="PANTHER" id="PTHR31376:SF1">
    <property type="entry name" value="PURINE PERMEASE 2"/>
    <property type="match status" value="1"/>
</dbReference>
<dbReference type="AlphaFoldDB" id="A0A8S0TA98"/>
<feature type="transmembrane region" description="Helical" evidence="7">
    <location>
        <begin position="318"/>
        <end position="342"/>
    </location>
</feature>
<feature type="transmembrane region" description="Helical" evidence="7">
    <location>
        <begin position="176"/>
        <end position="200"/>
    </location>
</feature>
<feature type="region of interest" description="Disordered" evidence="8">
    <location>
        <begin position="401"/>
        <end position="422"/>
    </location>
</feature>
<dbReference type="Pfam" id="PF16913">
    <property type="entry name" value="PUNUT"/>
    <property type="match status" value="1"/>
</dbReference>